<reference evidence="1 2" key="1">
    <citation type="submission" date="2018-11" db="EMBL/GenBank/DDBJ databases">
        <authorList>
            <person name="Zhou Z."/>
            <person name="Wang G."/>
        </authorList>
    </citation>
    <scope>NUCLEOTIDE SEQUENCE [LARGE SCALE GENOMIC DNA]</scope>
    <source>
        <strain evidence="1 2">KCTC52004</strain>
    </source>
</reference>
<gene>
    <name evidence="1" type="ORF">EHT25_05440</name>
</gene>
<proteinExistence type="predicted"/>
<protein>
    <submittedName>
        <fullName evidence="1">Uncharacterized protein</fullName>
    </submittedName>
</protein>
<sequence>MCNQQPSNPIAHYTGLLPRWGKAADEIYQNYHFLNLTLTQTDRLLIPPDALQKLVALKELLVHTLTGLLQDLPATTHRLSNETDQSLGRFNAHTITLQNINHQTDAIFKELLGQYPALQNWFDSIDDEYAS</sequence>
<dbReference type="EMBL" id="RQJO01000007">
    <property type="protein sequence ID" value="RRB07224.1"/>
    <property type="molecule type" value="Genomic_DNA"/>
</dbReference>
<dbReference type="Proteomes" id="UP000271925">
    <property type="component" value="Unassembled WGS sequence"/>
</dbReference>
<organism evidence="1 2">
    <name type="scientific">Larkinella rosea</name>
    <dbReference type="NCBI Taxonomy" id="2025312"/>
    <lineage>
        <taxon>Bacteria</taxon>
        <taxon>Pseudomonadati</taxon>
        <taxon>Bacteroidota</taxon>
        <taxon>Cytophagia</taxon>
        <taxon>Cytophagales</taxon>
        <taxon>Spirosomataceae</taxon>
        <taxon>Larkinella</taxon>
    </lineage>
</organism>
<dbReference type="OrthoDB" id="957014at2"/>
<dbReference type="AlphaFoldDB" id="A0A3P1C331"/>
<keyword evidence="2" id="KW-1185">Reference proteome</keyword>
<comment type="caution">
    <text evidence="1">The sequence shown here is derived from an EMBL/GenBank/DDBJ whole genome shotgun (WGS) entry which is preliminary data.</text>
</comment>
<evidence type="ECO:0000313" key="1">
    <source>
        <dbReference type="EMBL" id="RRB07224.1"/>
    </source>
</evidence>
<accession>A0A3P1C331</accession>
<evidence type="ECO:0000313" key="2">
    <source>
        <dbReference type="Proteomes" id="UP000271925"/>
    </source>
</evidence>
<name>A0A3P1C331_9BACT</name>
<dbReference type="RefSeq" id="WP_124871790.1">
    <property type="nucleotide sequence ID" value="NZ_RQJO01000007.1"/>
</dbReference>